<evidence type="ECO:0000313" key="8">
    <source>
        <dbReference type="Proteomes" id="UP000198480"/>
    </source>
</evidence>
<dbReference type="SUPFAM" id="SSF53300">
    <property type="entry name" value="vWA-like"/>
    <property type="match status" value="1"/>
</dbReference>
<feature type="transmembrane region" description="Helical" evidence="5">
    <location>
        <begin position="297"/>
        <end position="316"/>
    </location>
</feature>
<organism evidence="7 8">
    <name type="scientific">Belliella buryatensis</name>
    <dbReference type="NCBI Taxonomy" id="1500549"/>
    <lineage>
        <taxon>Bacteria</taxon>
        <taxon>Pseudomonadati</taxon>
        <taxon>Bacteroidota</taxon>
        <taxon>Cytophagia</taxon>
        <taxon>Cytophagales</taxon>
        <taxon>Cyclobacteriaceae</taxon>
        <taxon>Belliella</taxon>
    </lineage>
</organism>
<keyword evidence="1" id="KW-1003">Cell membrane</keyword>
<dbReference type="PANTHER" id="PTHR22550:SF5">
    <property type="entry name" value="LEUCINE ZIPPER PROTEIN 4"/>
    <property type="match status" value="1"/>
</dbReference>
<evidence type="ECO:0000259" key="6">
    <source>
        <dbReference type="PROSITE" id="PS50234"/>
    </source>
</evidence>
<dbReference type="SMART" id="SM00327">
    <property type="entry name" value="VWA"/>
    <property type="match status" value="1"/>
</dbReference>
<sequence length="321" mass="35953">MIWAYPDGKLIFWLAIIFALLYAVYLYRFYLINKRLKVKKTRLFLKMTLRISYFILFLIALSGPSVGTSLKEVKEEGKDIFFVVDLSQSMNATDIGPTRLQRVKFELKNMAKQFAGDRLGLIIFSSEAFIQCPLTFDQNVINLHIDGLNTSLVPNQGTDLLAPLQLAKDKFTSDERPEINSKSIILISDGEDFGENFRSIIGELNDKGIKIFSLGIGTTQGSTIPRGNSLIIDPKTNQPAITRLEASNLKYLAAQTEGGYFELSDENQEIPDLIAAIERQEGAVTGSRMVEASANKYFYFLLVALGLAMIDMILPLRTINL</sequence>
<dbReference type="PROSITE" id="PS50234">
    <property type="entry name" value="VWFA"/>
    <property type="match status" value="1"/>
</dbReference>
<accession>A0A239C8T9</accession>
<evidence type="ECO:0000256" key="3">
    <source>
        <dbReference type="ARBA" id="ARBA00022989"/>
    </source>
</evidence>
<dbReference type="Gene3D" id="3.40.50.410">
    <property type="entry name" value="von Willebrand factor, type A domain"/>
    <property type="match status" value="1"/>
</dbReference>
<evidence type="ECO:0000256" key="2">
    <source>
        <dbReference type="ARBA" id="ARBA00022692"/>
    </source>
</evidence>
<evidence type="ECO:0000256" key="1">
    <source>
        <dbReference type="ARBA" id="ARBA00022475"/>
    </source>
</evidence>
<dbReference type="InterPro" id="IPR050768">
    <property type="entry name" value="UPF0353/GerABKA_families"/>
</dbReference>
<keyword evidence="3 5" id="KW-1133">Transmembrane helix</keyword>
<dbReference type="EMBL" id="FZOK01000004">
    <property type="protein sequence ID" value="SNS16520.1"/>
    <property type="molecule type" value="Genomic_DNA"/>
</dbReference>
<evidence type="ECO:0000256" key="5">
    <source>
        <dbReference type="SAM" id="Phobius"/>
    </source>
</evidence>
<evidence type="ECO:0000313" key="7">
    <source>
        <dbReference type="EMBL" id="SNS16520.1"/>
    </source>
</evidence>
<feature type="domain" description="VWFA" evidence="6">
    <location>
        <begin position="79"/>
        <end position="277"/>
    </location>
</feature>
<dbReference type="PANTHER" id="PTHR22550">
    <property type="entry name" value="SPORE GERMINATION PROTEIN"/>
    <property type="match status" value="1"/>
</dbReference>
<dbReference type="RefSeq" id="WP_089238874.1">
    <property type="nucleotide sequence ID" value="NZ_FZOK01000004.1"/>
</dbReference>
<gene>
    <name evidence="7" type="ORF">SAMN06295967_104143</name>
</gene>
<name>A0A239C8T9_9BACT</name>
<evidence type="ECO:0000256" key="4">
    <source>
        <dbReference type="ARBA" id="ARBA00023136"/>
    </source>
</evidence>
<dbReference type="Pfam" id="PF13519">
    <property type="entry name" value="VWA_2"/>
    <property type="match status" value="1"/>
</dbReference>
<keyword evidence="2 5" id="KW-0812">Transmembrane</keyword>
<protein>
    <submittedName>
        <fullName evidence="7">Ca-activated chloride channel family protein</fullName>
    </submittedName>
</protein>
<dbReference type="AlphaFoldDB" id="A0A239C8T9"/>
<keyword evidence="8" id="KW-1185">Reference proteome</keyword>
<keyword evidence="4 5" id="KW-0472">Membrane</keyword>
<reference evidence="8" key="1">
    <citation type="submission" date="2017-06" db="EMBL/GenBank/DDBJ databases">
        <authorList>
            <person name="Varghese N."/>
            <person name="Submissions S."/>
        </authorList>
    </citation>
    <scope>NUCLEOTIDE SEQUENCE [LARGE SCALE GENOMIC DNA]</scope>
    <source>
        <strain evidence="8">5C</strain>
    </source>
</reference>
<proteinExistence type="predicted"/>
<dbReference type="InterPro" id="IPR036465">
    <property type="entry name" value="vWFA_dom_sf"/>
</dbReference>
<dbReference type="Proteomes" id="UP000198480">
    <property type="component" value="Unassembled WGS sequence"/>
</dbReference>
<dbReference type="OrthoDB" id="6206554at2"/>
<dbReference type="InterPro" id="IPR002035">
    <property type="entry name" value="VWF_A"/>
</dbReference>
<feature type="transmembrane region" description="Helical" evidence="5">
    <location>
        <begin position="12"/>
        <end position="31"/>
    </location>
</feature>